<feature type="domain" description="Sodium/calcium exchanger membrane region" evidence="10">
    <location>
        <begin position="883"/>
        <end position="1036"/>
    </location>
</feature>
<dbReference type="RefSeq" id="XP_008711687.1">
    <property type="nucleotide sequence ID" value="XM_008713465.1"/>
</dbReference>
<feature type="transmembrane region" description="Helical" evidence="9">
    <location>
        <begin position="354"/>
        <end position="373"/>
    </location>
</feature>
<evidence type="ECO:0000256" key="2">
    <source>
        <dbReference type="ARBA" id="ARBA00008170"/>
    </source>
</evidence>
<evidence type="ECO:0000256" key="6">
    <source>
        <dbReference type="ARBA" id="ARBA00023065"/>
    </source>
</evidence>
<comment type="subcellular location">
    <subcellularLocation>
        <location evidence="1">Endomembrane system</location>
        <topology evidence="1">Multi-pass membrane protein</topology>
    </subcellularLocation>
</comment>
<keyword evidence="5 9" id="KW-1133">Transmembrane helix</keyword>
<dbReference type="InterPro" id="IPR004713">
    <property type="entry name" value="CaH_exchang"/>
</dbReference>
<feature type="region of interest" description="Disordered" evidence="8">
    <location>
        <begin position="1"/>
        <end position="154"/>
    </location>
</feature>
<evidence type="ECO:0000259" key="11">
    <source>
        <dbReference type="Pfam" id="PF03733"/>
    </source>
</evidence>
<dbReference type="PANTHER" id="PTHR31503:SF10">
    <property type="entry name" value="VNX1 PROTEIN"/>
    <property type="match status" value="1"/>
</dbReference>
<dbReference type="GO" id="GO:0015369">
    <property type="term" value="F:calcium:proton antiporter activity"/>
    <property type="evidence" value="ECO:0007669"/>
    <property type="project" value="EnsemblFungi"/>
</dbReference>
<evidence type="ECO:0000256" key="9">
    <source>
        <dbReference type="SAM" id="Phobius"/>
    </source>
</evidence>
<dbReference type="STRING" id="1220924.W2SED0"/>
<feature type="compositionally biased region" description="Polar residues" evidence="8">
    <location>
        <begin position="1"/>
        <end position="20"/>
    </location>
</feature>
<dbReference type="InParanoid" id="W2SED0"/>
<feature type="compositionally biased region" description="Acidic residues" evidence="8">
    <location>
        <begin position="61"/>
        <end position="72"/>
    </location>
</feature>
<keyword evidence="7 9" id="KW-0472">Membrane</keyword>
<evidence type="ECO:0000256" key="5">
    <source>
        <dbReference type="ARBA" id="ARBA00022989"/>
    </source>
</evidence>
<feature type="region of interest" description="Disordered" evidence="8">
    <location>
        <begin position="690"/>
        <end position="724"/>
    </location>
</feature>
<gene>
    <name evidence="12" type="ORF">HMPREF1541_01165</name>
</gene>
<feature type="transmembrane region" description="Helical" evidence="9">
    <location>
        <begin position="651"/>
        <end position="671"/>
    </location>
</feature>
<feature type="transmembrane region" description="Helical" evidence="9">
    <location>
        <begin position="918"/>
        <end position="941"/>
    </location>
</feature>
<feature type="transmembrane region" description="Helical" evidence="9">
    <location>
        <begin position="446"/>
        <end position="467"/>
    </location>
</feature>
<dbReference type="InterPro" id="IPR005185">
    <property type="entry name" value="YccF"/>
</dbReference>
<dbReference type="GO" id="GO:0006874">
    <property type="term" value="P:intracellular calcium ion homeostasis"/>
    <property type="evidence" value="ECO:0007669"/>
    <property type="project" value="TreeGrafter"/>
</dbReference>
<feature type="region of interest" description="Disordered" evidence="8">
    <location>
        <begin position="769"/>
        <end position="801"/>
    </location>
</feature>
<evidence type="ECO:0000259" key="10">
    <source>
        <dbReference type="Pfam" id="PF01699"/>
    </source>
</evidence>
<evidence type="ECO:0000256" key="7">
    <source>
        <dbReference type="ARBA" id="ARBA00023136"/>
    </source>
</evidence>
<dbReference type="eggNOG" id="KOG1397">
    <property type="taxonomic scope" value="Eukaryota"/>
</dbReference>
<dbReference type="GO" id="GO:0005789">
    <property type="term" value="C:endoplasmic reticulum membrane"/>
    <property type="evidence" value="ECO:0007669"/>
    <property type="project" value="EnsemblFungi"/>
</dbReference>
<dbReference type="AlphaFoldDB" id="W2SED0"/>
<name>W2SED0_CYPE1</name>
<feature type="domain" description="Sodium/calcium exchanger membrane region" evidence="10">
    <location>
        <begin position="486"/>
        <end position="669"/>
    </location>
</feature>
<feature type="compositionally biased region" description="Acidic residues" evidence="8">
    <location>
        <begin position="128"/>
        <end position="154"/>
    </location>
</feature>
<dbReference type="FunFam" id="1.20.1420.30:FF:000017">
    <property type="entry name" value="Calcium permease family membrane transporter"/>
    <property type="match status" value="1"/>
</dbReference>
<dbReference type="PANTHER" id="PTHR31503">
    <property type="entry name" value="VACUOLAR CALCIUM ION TRANSPORTER"/>
    <property type="match status" value="1"/>
</dbReference>
<feature type="region of interest" description="Disordered" evidence="8">
    <location>
        <begin position="841"/>
        <end position="875"/>
    </location>
</feature>
<evidence type="ECO:0000256" key="8">
    <source>
        <dbReference type="SAM" id="MobiDB-lite"/>
    </source>
</evidence>
<feature type="compositionally biased region" description="Acidic residues" evidence="8">
    <location>
        <begin position="105"/>
        <end position="118"/>
    </location>
</feature>
<protein>
    <submittedName>
        <fullName evidence="12">Calcium/proton exchanger</fullName>
    </submittedName>
</protein>
<dbReference type="GO" id="GO:0015386">
    <property type="term" value="F:potassium:proton antiporter activity"/>
    <property type="evidence" value="ECO:0007669"/>
    <property type="project" value="EnsemblFungi"/>
</dbReference>
<evidence type="ECO:0000256" key="3">
    <source>
        <dbReference type="ARBA" id="ARBA00022448"/>
    </source>
</evidence>
<evidence type="ECO:0000313" key="13">
    <source>
        <dbReference type="Proteomes" id="UP000030752"/>
    </source>
</evidence>
<feature type="transmembrane region" description="Helical" evidence="9">
    <location>
        <begin position="884"/>
        <end position="902"/>
    </location>
</feature>
<dbReference type="EMBL" id="KB822711">
    <property type="protein sequence ID" value="ETN46975.1"/>
    <property type="molecule type" value="Genomic_DNA"/>
</dbReference>
<feature type="transmembrane region" description="Helical" evidence="9">
    <location>
        <begin position="487"/>
        <end position="508"/>
    </location>
</feature>
<keyword evidence="3" id="KW-0813">Transport</keyword>
<feature type="transmembrane region" description="Helical" evidence="9">
    <location>
        <begin position="1023"/>
        <end position="1041"/>
    </location>
</feature>
<evidence type="ECO:0000313" key="12">
    <source>
        <dbReference type="EMBL" id="ETN46975.1"/>
    </source>
</evidence>
<feature type="domain" description="Inner membrane component" evidence="11">
    <location>
        <begin position="213"/>
        <end position="266"/>
    </location>
</feature>
<accession>W2SED0</accession>
<evidence type="ECO:0000256" key="4">
    <source>
        <dbReference type="ARBA" id="ARBA00022692"/>
    </source>
</evidence>
<dbReference type="GO" id="GO:1990816">
    <property type="term" value="C:vacuole-mitochondrion membrane contact site"/>
    <property type="evidence" value="ECO:0007669"/>
    <property type="project" value="EnsemblFungi"/>
</dbReference>
<proteinExistence type="inferred from homology"/>
<dbReference type="GO" id="GO:0000329">
    <property type="term" value="C:fungal-type vacuole membrane"/>
    <property type="evidence" value="ECO:0007669"/>
    <property type="project" value="EnsemblFungi"/>
</dbReference>
<dbReference type="Pfam" id="PF01699">
    <property type="entry name" value="Na_Ca_ex"/>
    <property type="match status" value="2"/>
</dbReference>
<feature type="transmembrane region" description="Helical" evidence="9">
    <location>
        <begin position="210"/>
        <end position="242"/>
    </location>
</feature>
<dbReference type="Gene3D" id="1.20.1420.30">
    <property type="entry name" value="NCX, central ion-binding region"/>
    <property type="match status" value="2"/>
</dbReference>
<organism evidence="12 13">
    <name type="scientific">Cyphellophora europaea (strain CBS 101466)</name>
    <name type="common">Phialophora europaea</name>
    <dbReference type="NCBI Taxonomy" id="1220924"/>
    <lineage>
        <taxon>Eukaryota</taxon>
        <taxon>Fungi</taxon>
        <taxon>Dikarya</taxon>
        <taxon>Ascomycota</taxon>
        <taxon>Pezizomycotina</taxon>
        <taxon>Eurotiomycetes</taxon>
        <taxon>Chaetothyriomycetidae</taxon>
        <taxon>Chaetothyriales</taxon>
        <taxon>Cyphellophoraceae</taxon>
        <taxon>Cyphellophora</taxon>
    </lineage>
</organism>
<dbReference type="Pfam" id="PF03733">
    <property type="entry name" value="YccF"/>
    <property type="match status" value="1"/>
</dbReference>
<feature type="transmembrane region" description="Helical" evidence="9">
    <location>
        <begin position="520"/>
        <end position="540"/>
    </location>
</feature>
<dbReference type="OrthoDB" id="16982at2759"/>
<feature type="transmembrane region" description="Helical" evidence="9">
    <location>
        <begin position="953"/>
        <end position="972"/>
    </location>
</feature>
<dbReference type="InterPro" id="IPR004837">
    <property type="entry name" value="NaCa_Exmemb"/>
</dbReference>
<feature type="transmembrane region" description="Helical" evidence="9">
    <location>
        <begin position="379"/>
        <end position="403"/>
    </location>
</feature>
<sequence>MSSARSRPLQRQATIGSPTDTRGPDSAGYFPPISPQVNRGKRPSVGRRASTAKPHRGEQFSVDDDPSEVEEDREVRPPTVSRSQSTRRRRTTFQPPQLPRVDSSREEDEEEAETEPEEPVTPHQPEPQVEEEHDEDVAEETLDEAADGDDDLDLSDAESFTLRDRQLAINQTHPFGIRIWKPALYKKNRSVEKNAEEDIHSSPSQIVSPWLWFFNVLWTLLFGWWLALAAILGAVACFMFAFEKSAAAYGRVFWGISGYLFWPFGKFVRLESDENYAEEDEGEGRSIGEYERWQAGDLEYGRLMFGPTLTHTGSIVGRRRNSIESASEHDSLLERSGRMDRYETDLGTRAKRRLFGRGQWTLGRVIFFVFFYFNLAPLMAVVSLICWFLVFWIPMGRVTWILIHHMRKRPLALGFHADVSHARESSRPSSILLCTYRAVGIKYWKYTVDGTNIFLINFLAVVVFVIFDNFFLREFLKIETWFTSPALLFPLGLVSIIPLAYFIGQAVASISAQSTMGMGAAVNAFFSTVVEVYLYCIALNEGKGRLVEGSVVGSIFAGILFLPGLSMCFGAIKRKTQRFNVQSAGASSTMLLFAVVAAFAPTLFYKIYGSHELICKECSNTFDDERDCRQCYFRQVPAINDQFYTTAVRPFAWAAAVLLFSSYMIGLLFTLRTHASIIWSNEADEKKPITASQTLEISPTDTRRQSMYPSLGQPTAHGSQVSRTNVRNSQLYKKILGQSLKSAGLAPDGDGSGDQTRLGSQVHAIDHAQGELPHKPPPRPNRSGLTTPDPQAEMIPGLTAEENSKLLRRVTELASTAATVAAREATANPRAAAYQATHNKNDKTLRPSGIQRSDTIGAPAAAPAQTEQVAGGHDAPNWSRTKSMVILLGATVLYAAIAEVLVDTVDVVLESSDIDEKFLGITLFALVPNTTEFLNAISFAMNGNIALSMEIGSAYALQVCLLQIPALVLYSALHGRYVDPTSLLDHTFNLIFPQWDMVTTILCVFLLSYICTEGKSNYFKGSILVLTYLVVLLGFYLSGYTDMESMEVNPLDTLALGSSMGLRSGLSGGKEL</sequence>
<dbReference type="FunCoup" id="W2SED0">
    <property type="interactions" value="16"/>
</dbReference>
<dbReference type="Proteomes" id="UP000030752">
    <property type="component" value="Unassembled WGS sequence"/>
</dbReference>
<dbReference type="GO" id="GO:0015385">
    <property type="term" value="F:sodium:proton antiporter activity"/>
    <property type="evidence" value="ECO:0007669"/>
    <property type="project" value="EnsemblFungi"/>
</dbReference>
<dbReference type="HOGENOM" id="CLU_001583_0_0_1"/>
<keyword evidence="6" id="KW-0406">Ion transport</keyword>
<keyword evidence="13" id="KW-1185">Reference proteome</keyword>
<evidence type="ECO:0000256" key="1">
    <source>
        <dbReference type="ARBA" id="ARBA00004127"/>
    </source>
</evidence>
<dbReference type="GeneID" id="19968504"/>
<reference evidence="12 13" key="1">
    <citation type="submission" date="2013-03" db="EMBL/GenBank/DDBJ databases">
        <title>The Genome Sequence of Phialophora europaea CBS 101466.</title>
        <authorList>
            <consortium name="The Broad Institute Genomics Platform"/>
            <person name="Cuomo C."/>
            <person name="de Hoog S."/>
            <person name="Gorbushina A."/>
            <person name="Walker B."/>
            <person name="Young S.K."/>
            <person name="Zeng Q."/>
            <person name="Gargeya S."/>
            <person name="Fitzgerald M."/>
            <person name="Haas B."/>
            <person name="Abouelleil A."/>
            <person name="Allen A.W."/>
            <person name="Alvarado L."/>
            <person name="Arachchi H.M."/>
            <person name="Berlin A.M."/>
            <person name="Chapman S.B."/>
            <person name="Gainer-Dewar J."/>
            <person name="Goldberg J."/>
            <person name="Griggs A."/>
            <person name="Gujja S."/>
            <person name="Hansen M."/>
            <person name="Howarth C."/>
            <person name="Imamovic A."/>
            <person name="Ireland A."/>
            <person name="Larimer J."/>
            <person name="McCowan C."/>
            <person name="Murphy C."/>
            <person name="Pearson M."/>
            <person name="Poon T.W."/>
            <person name="Priest M."/>
            <person name="Roberts A."/>
            <person name="Saif S."/>
            <person name="Shea T."/>
            <person name="Sisk P."/>
            <person name="Sykes S."/>
            <person name="Wortman J."/>
            <person name="Nusbaum C."/>
            <person name="Birren B."/>
        </authorList>
    </citation>
    <scope>NUCLEOTIDE SEQUENCE [LARGE SCALE GENOMIC DNA]</scope>
    <source>
        <strain evidence="12 13">CBS 101466</strain>
    </source>
</reference>
<feature type="transmembrane region" description="Helical" evidence="9">
    <location>
        <begin position="992"/>
        <end position="1011"/>
    </location>
</feature>
<comment type="similarity">
    <text evidence="2">Belongs to the Ca(2+):cation antiporter (CaCA) (TC 2.A.19) family.</text>
</comment>
<feature type="transmembrane region" description="Helical" evidence="9">
    <location>
        <begin position="584"/>
        <end position="604"/>
    </location>
</feature>
<feature type="transmembrane region" description="Helical" evidence="9">
    <location>
        <begin position="552"/>
        <end position="572"/>
    </location>
</feature>
<keyword evidence="4 9" id="KW-0812">Transmembrane</keyword>
<dbReference type="VEuPathDB" id="FungiDB:HMPREF1541_01165"/>
<dbReference type="InterPro" id="IPR044880">
    <property type="entry name" value="NCX_ion-bd_dom_sf"/>
</dbReference>